<sequence>MTFLLAKTLCHELERIMNRFRWQKSVTHKVMHWCSWSELSKPKDQGGMSFRDHCKFNIALLAKQGWRFIVKHDSLVACIFKAKCFPHKVSGPLIWEQIYRMFGVVFSQVGRF</sequence>
<dbReference type="Proteomes" id="UP000322667">
    <property type="component" value="Chromosome D03"/>
</dbReference>
<proteinExistence type="predicted"/>
<protein>
    <recommendedName>
        <fullName evidence="3">Reverse transcriptase zinc-binding domain-containing protein</fullName>
    </recommendedName>
</protein>
<keyword evidence="2" id="KW-1185">Reference proteome</keyword>
<evidence type="ECO:0008006" key="3">
    <source>
        <dbReference type="Google" id="ProtNLM"/>
    </source>
</evidence>
<accession>A0A5D2LPQ4</accession>
<organism evidence="1 2">
    <name type="scientific">Gossypium tomentosum</name>
    <name type="common">Hawaiian cotton</name>
    <name type="synonym">Gossypium sandvicense</name>
    <dbReference type="NCBI Taxonomy" id="34277"/>
    <lineage>
        <taxon>Eukaryota</taxon>
        <taxon>Viridiplantae</taxon>
        <taxon>Streptophyta</taxon>
        <taxon>Embryophyta</taxon>
        <taxon>Tracheophyta</taxon>
        <taxon>Spermatophyta</taxon>
        <taxon>Magnoliopsida</taxon>
        <taxon>eudicotyledons</taxon>
        <taxon>Gunneridae</taxon>
        <taxon>Pentapetalae</taxon>
        <taxon>rosids</taxon>
        <taxon>malvids</taxon>
        <taxon>Malvales</taxon>
        <taxon>Malvaceae</taxon>
        <taxon>Malvoideae</taxon>
        <taxon>Gossypium</taxon>
    </lineage>
</organism>
<evidence type="ECO:0000313" key="1">
    <source>
        <dbReference type="EMBL" id="TYH81501.1"/>
    </source>
</evidence>
<evidence type="ECO:0000313" key="2">
    <source>
        <dbReference type="Proteomes" id="UP000322667"/>
    </source>
</evidence>
<dbReference type="PANTHER" id="PTHR33116:SF86">
    <property type="entry name" value="REVERSE TRANSCRIPTASE DOMAIN-CONTAINING PROTEIN"/>
    <property type="match status" value="1"/>
</dbReference>
<reference evidence="1 2" key="1">
    <citation type="submission" date="2019-07" db="EMBL/GenBank/DDBJ databases">
        <title>WGS assembly of Gossypium tomentosum.</title>
        <authorList>
            <person name="Chen Z.J."/>
            <person name="Sreedasyam A."/>
            <person name="Ando A."/>
            <person name="Song Q."/>
            <person name="De L."/>
            <person name="Hulse-Kemp A."/>
            <person name="Ding M."/>
            <person name="Ye W."/>
            <person name="Kirkbride R."/>
            <person name="Jenkins J."/>
            <person name="Plott C."/>
            <person name="Lovell J."/>
            <person name="Lin Y.-M."/>
            <person name="Vaughn R."/>
            <person name="Liu B."/>
            <person name="Li W."/>
            <person name="Simpson S."/>
            <person name="Scheffler B."/>
            <person name="Saski C."/>
            <person name="Grover C."/>
            <person name="Hu G."/>
            <person name="Conover J."/>
            <person name="Carlson J."/>
            <person name="Shu S."/>
            <person name="Boston L."/>
            <person name="Williams M."/>
            <person name="Peterson D."/>
            <person name="Mcgee K."/>
            <person name="Jones D."/>
            <person name="Wendel J."/>
            <person name="Stelly D."/>
            <person name="Grimwood J."/>
            <person name="Schmutz J."/>
        </authorList>
    </citation>
    <scope>NUCLEOTIDE SEQUENCE [LARGE SCALE GENOMIC DNA]</scope>
    <source>
        <strain evidence="1">7179.01</strain>
    </source>
</reference>
<name>A0A5D2LPQ4_GOSTO</name>
<dbReference type="EMBL" id="CM017625">
    <property type="protein sequence ID" value="TYH81501.1"/>
    <property type="molecule type" value="Genomic_DNA"/>
</dbReference>
<dbReference type="AlphaFoldDB" id="A0A5D2LPQ4"/>
<dbReference type="PANTHER" id="PTHR33116">
    <property type="entry name" value="REVERSE TRANSCRIPTASE ZINC-BINDING DOMAIN-CONTAINING PROTEIN-RELATED-RELATED"/>
    <property type="match status" value="1"/>
</dbReference>
<gene>
    <name evidence="1" type="ORF">ES332_D03G204700v1</name>
</gene>